<proteinExistence type="predicted"/>
<comment type="caution">
    <text evidence="1">The sequence shown here is derived from an EMBL/GenBank/DDBJ whole genome shotgun (WGS) entry which is preliminary data.</text>
</comment>
<evidence type="ECO:0000313" key="2">
    <source>
        <dbReference type="Proteomes" id="UP000814140"/>
    </source>
</evidence>
<dbReference type="EMBL" id="MU277206">
    <property type="protein sequence ID" value="KAI0062745.1"/>
    <property type="molecule type" value="Genomic_DNA"/>
</dbReference>
<name>A0ACB8T3N3_9AGAM</name>
<organism evidence="1 2">
    <name type="scientific">Artomyces pyxidatus</name>
    <dbReference type="NCBI Taxonomy" id="48021"/>
    <lineage>
        <taxon>Eukaryota</taxon>
        <taxon>Fungi</taxon>
        <taxon>Dikarya</taxon>
        <taxon>Basidiomycota</taxon>
        <taxon>Agaricomycotina</taxon>
        <taxon>Agaricomycetes</taxon>
        <taxon>Russulales</taxon>
        <taxon>Auriscalpiaceae</taxon>
        <taxon>Artomyces</taxon>
    </lineage>
</organism>
<sequence length="246" mass="26440">MALKSALAKVRFGRDATLTHIHGNPHNTCTTAFASAVATVFRVPSGSALSCTDGFSSSGASALALQHHLGIIFALAGLFPARISASAHIRAQCSSSWSTERSAQWPSTAEQPRYSNSLPPLPPTHSLISVGRAIVVVALLPERGAVSTRREFPHGQDLINRLVDARLQRLTVTAYERNEVLGQGSREPPSLFQSLAAVACSLDDEHCDDGTKKTGERRDTVCVGRHVVRESLVYFLRLANQIFDGG</sequence>
<gene>
    <name evidence="1" type="ORF">BV25DRAFT_1915876</name>
</gene>
<dbReference type="Proteomes" id="UP000814140">
    <property type="component" value="Unassembled WGS sequence"/>
</dbReference>
<reference evidence="1" key="1">
    <citation type="submission" date="2021-03" db="EMBL/GenBank/DDBJ databases">
        <authorList>
            <consortium name="DOE Joint Genome Institute"/>
            <person name="Ahrendt S."/>
            <person name="Looney B.P."/>
            <person name="Miyauchi S."/>
            <person name="Morin E."/>
            <person name="Drula E."/>
            <person name="Courty P.E."/>
            <person name="Chicoki N."/>
            <person name="Fauchery L."/>
            <person name="Kohler A."/>
            <person name="Kuo A."/>
            <person name="Labutti K."/>
            <person name="Pangilinan J."/>
            <person name="Lipzen A."/>
            <person name="Riley R."/>
            <person name="Andreopoulos W."/>
            <person name="He G."/>
            <person name="Johnson J."/>
            <person name="Barry K.W."/>
            <person name="Grigoriev I.V."/>
            <person name="Nagy L."/>
            <person name="Hibbett D."/>
            <person name="Henrissat B."/>
            <person name="Matheny P.B."/>
            <person name="Labbe J."/>
            <person name="Martin F."/>
        </authorList>
    </citation>
    <scope>NUCLEOTIDE SEQUENCE</scope>
    <source>
        <strain evidence="1">HHB10654</strain>
    </source>
</reference>
<evidence type="ECO:0000313" key="1">
    <source>
        <dbReference type="EMBL" id="KAI0062745.1"/>
    </source>
</evidence>
<accession>A0ACB8T3N3</accession>
<keyword evidence="2" id="KW-1185">Reference proteome</keyword>
<protein>
    <submittedName>
        <fullName evidence="1">Uncharacterized protein</fullName>
    </submittedName>
</protein>
<reference evidence="1" key="2">
    <citation type="journal article" date="2022" name="New Phytol.">
        <title>Evolutionary transition to the ectomycorrhizal habit in the genomes of a hyperdiverse lineage of mushroom-forming fungi.</title>
        <authorList>
            <person name="Looney B."/>
            <person name="Miyauchi S."/>
            <person name="Morin E."/>
            <person name="Drula E."/>
            <person name="Courty P.E."/>
            <person name="Kohler A."/>
            <person name="Kuo A."/>
            <person name="LaButti K."/>
            <person name="Pangilinan J."/>
            <person name="Lipzen A."/>
            <person name="Riley R."/>
            <person name="Andreopoulos W."/>
            <person name="He G."/>
            <person name="Johnson J."/>
            <person name="Nolan M."/>
            <person name="Tritt A."/>
            <person name="Barry K.W."/>
            <person name="Grigoriev I.V."/>
            <person name="Nagy L.G."/>
            <person name="Hibbett D."/>
            <person name="Henrissat B."/>
            <person name="Matheny P.B."/>
            <person name="Labbe J."/>
            <person name="Martin F.M."/>
        </authorList>
    </citation>
    <scope>NUCLEOTIDE SEQUENCE</scope>
    <source>
        <strain evidence="1">HHB10654</strain>
    </source>
</reference>